<keyword evidence="3" id="KW-1185">Reference proteome</keyword>
<reference evidence="2 3" key="1">
    <citation type="journal article" date="2015" name="Genome Announc.">
        <title>Complete Genome Sequence of Spiroplasma turonicum Strain Tab4cT, a Parasite of a Horse Fly, Haematopota sp. (Diptera: Tabanidae).</title>
        <authorList>
            <person name="Davis R.E."/>
            <person name="Shao J."/>
            <person name="Zhao Y."/>
            <person name="Gasparich G.E."/>
            <person name="Gaynor B.J."/>
            <person name="Donofrio N."/>
        </authorList>
    </citation>
    <scope>NUCLEOTIDE SEQUENCE [LARGE SCALE GENOMIC DNA]</scope>
    <source>
        <strain evidence="2 3">Tab4c</strain>
    </source>
</reference>
<feature type="transmembrane region" description="Helical" evidence="1">
    <location>
        <begin position="398"/>
        <end position="417"/>
    </location>
</feature>
<name>A0A0K1P4Z9_9MOLU</name>
<keyword evidence="1" id="KW-1133">Transmembrane helix</keyword>
<dbReference type="EMBL" id="CP012328">
    <property type="protein sequence ID" value="AKU79385.1"/>
    <property type="molecule type" value="Genomic_DNA"/>
</dbReference>
<sequence length="422" mass="50105">MTFLTLLLTFTFVANLPLKFIKSSEETTILSFNNIKNGKNQLYNVNDIYEALDLQNYINNNMIKFKYLSKFINNFLISPNNSIDKSELSNDKNKLLRSNLWTELGLIVEDNQVAKINDVTFRKLNYSNNEIPQNWVKDFMSNKNRHYDLTLSFNKRFININELNKLILNEKDDDKKLILNDLYKFQEFINGYYTNLQSSFYSLFDDFIFFNDKQSKIDAKPGECSEQSNDCSADLKVEVLKANYVAMFANISNNNDILFNDSISNDLERFVKQTLNYPLMIAIRLLENYFVSYTTTYKKIINSQLDLNNEDYKKYNSTRNIFTYFTIFSPFYGLWSNYTYYSGYSFDDLWFNPYSDSKIDLYSQQNIFMPYVQYNFIIDNDGKILPNTYDYFISPSSYIIFYLIITYIAIACSYWKFKRISF</sequence>
<dbReference type="Proteomes" id="UP000067243">
    <property type="component" value="Chromosome"/>
</dbReference>
<dbReference type="STRING" id="216946.STURO_v1c01370"/>
<evidence type="ECO:0000313" key="3">
    <source>
        <dbReference type="Proteomes" id="UP000067243"/>
    </source>
</evidence>
<evidence type="ECO:0000256" key="1">
    <source>
        <dbReference type="SAM" id="Phobius"/>
    </source>
</evidence>
<proteinExistence type="predicted"/>
<dbReference type="PATRIC" id="fig|216946.3.peg.137"/>
<protein>
    <submittedName>
        <fullName evidence="2">Transmembrane protein</fullName>
    </submittedName>
</protein>
<evidence type="ECO:0000313" key="2">
    <source>
        <dbReference type="EMBL" id="AKU79385.1"/>
    </source>
</evidence>
<dbReference type="AlphaFoldDB" id="A0A0K1P4Z9"/>
<keyword evidence="1" id="KW-0472">Membrane</keyword>
<dbReference type="KEGG" id="stur:STURON_00139"/>
<gene>
    <name evidence="2" type="ORF">STURON_00139</name>
</gene>
<organism evidence="2 3">
    <name type="scientific">Spiroplasma turonicum</name>
    <dbReference type="NCBI Taxonomy" id="216946"/>
    <lineage>
        <taxon>Bacteria</taxon>
        <taxon>Bacillati</taxon>
        <taxon>Mycoplasmatota</taxon>
        <taxon>Mollicutes</taxon>
        <taxon>Entomoplasmatales</taxon>
        <taxon>Spiroplasmataceae</taxon>
        <taxon>Spiroplasma</taxon>
    </lineage>
</organism>
<accession>A0A0K1P4Z9</accession>
<keyword evidence="1 2" id="KW-0812">Transmembrane</keyword>